<proteinExistence type="predicted"/>
<sequence>MKIVLNGVPPSLNRFAGRKNTWKYRDAKKQWSDAVYMACMAQRPYETLEKAMVRIDYYFPDRRRRDADNYAGKFLHDGLAHAKVIQDDDFAHLCTAVHGHVDRDNPRTEITVMRMVQE</sequence>
<accession>A0A8S5MS75</accession>
<organism evidence="1">
    <name type="scientific">Myoviridae sp. ctbWL16</name>
    <dbReference type="NCBI Taxonomy" id="2826668"/>
    <lineage>
        <taxon>Viruses</taxon>
        <taxon>Duplodnaviria</taxon>
        <taxon>Heunggongvirae</taxon>
        <taxon>Uroviricota</taxon>
        <taxon>Caudoviricetes</taxon>
    </lineage>
</organism>
<dbReference type="EMBL" id="BK014973">
    <property type="protein sequence ID" value="DAD85076.1"/>
    <property type="molecule type" value="Genomic_DNA"/>
</dbReference>
<dbReference type="InterPro" id="IPR036614">
    <property type="entry name" value="RusA-like_sf"/>
</dbReference>
<reference evidence="1" key="1">
    <citation type="journal article" date="2021" name="Proc. Natl. Acad. Sci. U.S.A.">
        <title>A Catalog of Tens of Thousands of Viruses from Human Metagenomes Reveals Hidden Associations with Chronic Diseases.</title>
        <authorList>
            <person name="Tisza M.J."/>
            <person name="Buck C.B."/>
        </authorList>
    </citation>
    <scope>NUCLEOTIDE SEQUENCE</scope>
    <source>
        <strain evidence="1">CtbWL16</strain>
    </source>
</reference>
<dbReference type="SUPFAM" id="SSF103084">
    <property type="entry name" value="Holliday junction resolvase RusA"/>
    <property type="match status" value="1"/>
</dbReference>
<dbReference type="Pfam" id="PF05866">
    <property type="entry name" value="RusA"/>
    <property type="match status" value="1"/>
</dbReference>
<protein>
    <submittedName>
        <fullName evidence="1">Endodeoxyribonuclease RusA</fullName>
    </submittedName>
</protein>
<dbReference type="GO" id="GO:0006310">
    <property type="term" value="P:DNA recombination"/>
    <property type="evidence" value="ECO:0007669"/>
    <property type="project" value="InterPro"/>
</dbReference>
<dbReference type="GO" id="GO:0006281">
    <property type="term" value="P:DNA repair"/>
    <property type="evidence" value="ECO:0007669"/>
    <property type="project" value="InterPro"/>
</dbReference>
<dbReference type="GO" id="GO:0000287">
    <property type="term" value="F:magnesium ion binding"/>
    <property type="evidence" value="ECO:0007669"/>
    <property type="project" value="InterPro"/>
</dbReference>
<evidence type="ECO:0000313" key="1">
    <source>
        <dbReference type="EMBL" id="DAD85076.1"/>
    </source>
</evidence>
<dbReference type="InterPro" id="IPR008822">
    <property type="entry name" value="Endonuclease_RusA-like"/>
</dbReference>
<name>A0A8S5MS75_9CAUD</name>
<dbReference type="Gene3D" id="3.30.1330.70">
    <property type="entry name" value="Holliday junction resolvase RusA"/>
    <property type="match status" value="1"/>
</dbReference>